<evidence type="ECO:0000256" key="1">
    <source>
        <dbReference type="SAM" id="Phobius"/>
    </source>
</evidence>
<feature type="transmembrane region" description="Helical" evidence="1">
    <location>
        <begin position="16"/>
        <end position="37"/>
    </location>
</feature>
<reference evidence="3" key="1">
    <citation type="journal article" date="2019" name="Int. J. Syst. Evol. Microbiol.">
        <title>The Global Catalogue of Microorganisms (GCM) 10K type strain sequencing project: providing services to taxonomists for standard genome sequencing and annotation.</title>
        <authorList>
            <consortium name="The Broad Institute Genomics Platform"/>
            <consortium name="The Broad Institute Genome Sequencing Center for Infectious Disease"/>
            <person name="Wu L."/>
            <person name="Ma J."/>
        </authorList>
    </citation>
    <scope>NUCLEOTIDE SEQUENCE [LARGE SCALE GENOMIC DNA]</scope>
    <source>
        <strain evidence="3">CGMCC 4.7204</strain>
    </source>
</reference>
<keyword evidence="1" id="KW-1133">Transmembrane helix</keyword>
<protein>
    <submittedName>
        <fullName evidence="2">GAP family protein</fullName>
    </submittedName>
</protein>
<accession>A0ABV8L455</accession>
<dbReference type="InterPro" id="IPR021315">
    <property type="entry name" value="Gap/Sap"/>
</dbReference>
<comment type="caution">
    <text evidence="2">The sequence shown here is derived from an EMBL/GenBank/DDBJ whole genome shotgun (WGS) entry which is preliminary data.</text>
</comment>
<organism evidence="2 3">
    <name type="scientific">Nocardia rhizosphaerae</name>
    <dbReference type="NCBI Taxonomy" id="1691571"/>
    <lineage>
        <taxon>Bacteria</taxon>
        <taxon>Bacillati</taxon>
        <taxon>Actinomycetota</taxon>
        <taxon>Actinomycetes</taxon>
        <taxon>Mycobacteriales</taxon>
        <taxon>Nocardiaceae</taxon>
        <taxon>Nocardia</taxon>
    </lineage>
</organism>
<feature type="transmembrane region" description="Helical" evidence="1">
    <location>
        <begin position="96"/>
        <end position="115"/>
    </location>
</feature>
<keyword evidence="1" id="KW-0812">Transmembrane</keyword>
<evidence type="ECO:0000313" key="3">
    <source>
        <dbReference type="Proteomes" id="UP001595767"/>
    </source>
</evidence>
<evidence type="ECO:0000313" key="2">
    <source>
        <dbReference type="EMBL" id="MFC4125316.1"/>
    </source>
</evidence>
<sequence>MGGLLAELESAGPRKAFALGVVLGVLNPNLFIMLAGMSVISSSAVSVGAALLAILVLLIAAIADFLIPIGLFVVFGARAERRLVALETWMLGHSRALTLGVLLGFGTLFAVRGIVNPVS</sequence>
<dbReference type="EMBL" id="JBHSBA010000005">
    <property type="protein sequence ID" value="MFC4125316.1"/>
    <property type="molecule type" value="Genomic_DNA"/>
</dbReference>
<dbReference type="Proteomes" id="UP001595767">
    <property type="component" value="Unassembled WGS sequence"/>
</dbReference>
<proteinExistence type="predicted"/>
<dbReference type="Pfam" id="PF11139">
    <property type="entry name" value="SfLAP"/>
    <property type="match status" value="1"/>
</dbReference>
<feature type="transmembrane region" description="Helical" evidence="1">
    <location>
        <begin position="49"/>
        <end position="75"/>
    </location>
</feature>
<dbReference type="RefSeq" id="WP_378549169.1">
    <property type="nucleotide sequence ID" value="NZ_JBHSBA010000005.1"/>
</dbReference>
<keyword evidence="1" id="KW-0472">Membrane</keyword>
<gene>
    <name evidence="2" type="ORF">ACFOW8_10300</name>
</gene>
<keyword evidence="3" id="KW-1185">Reference proteome</keyword>
<name>A0ABV8L455_9NOCA</name>